<keyword evidence="2" id="KW-1185">Reference proteome</keyword>
<dbReference type="EMBL" id="JADFUA010000001">
    <property type="protein sequence ID" value="MBE9607733.1"/>
    <property type="molecule type" value="Genomic_DNA"/>
</dbReference>
<evidence type="ECO:0000313" key="1">
    <source>
        <dbReference type="EMBL" id="MBE9607733.1"/>
    </source>
</evidence>
<dbReference type="Proteomes" id="UP000604481">
    <property type="component" value="Unassembled WGS sequence"/>
</dbReference>
<dbReference type="RefSeq" id="WP_194114259.1">
    <property type="nucleotide sequence ID" value="NZ_JADFUA010000001.1"/>
</dbReference>
<protein>
    <submittedName>
        <fullName evidence="1">Uncharacterized protein</fullName>
    </submittedName>
</protein>
<proteinExistence type="predicted"/>
<reference evidence="1 2" key="1">
    <citation type="submission" date="2020-10" db="EMBL/GenBank/DDBJ databases">
        <title>The genome sequence of Chitinilyticum litopenaei 4Y14.</title>
        <authorList>
            <person name="Liu Y."/>
        </authorList>
    </citation>
    <scope>NUCLEOTIDE SEQUENCE [LARGE SCALE GENOMIC DNA]</scope>
    <source>
        <strain evidence="1 2">4Y14</strain>
    </source>
</reference>
<comment type="caution">
    <text evidence="1">The sequence shown here is derived from an EMBL/GenBank/DDBJ whole genome shotgun (WGS) entry which is preliminary data.</text>
</comment>
<dbReference type="AlphaFoldDB" id="A0A8J7FXZ8"/>
<organism evidence="1 2">
    <name type="scientific">Chitinilyticum piscinae</name>
    <dbReference type="NCBI Taxonomy" id="2866724"/>
    <lineage>
        <taxon>Bacteria</taxon>
        <taxon>Pseudomonadati</taxon>
        <taxon>Pseudomonadota</taxon>
        <taxon>Betaproteobacteria</taxon>
        <taxon>Neisseriales</taxon>
        <taxon>Chitinibacteraceae</taxon>
        <taxon>Chitinilyticum</taxon>
    </lineage>
</organism>
<evidence type="ECO:0000313" key="2">
    <source>
        <dbReference type="Proteomes" id="UP000604481"/>
    </source>
</evidence>
<accession>A0A8J7FXZ8</accession>
<sequence>MFDFKGLIGALFQKKEQEGVHDLKSATTMMRELPESDILNAQIEIVKALQQLNSNPSIPLKERLRTIPYLDEKARSLQTHLIDIYYGRQIDTGTSPKQVLPTILAFWNDMGEAYRLCLKQASQTSARGHEKQLQLCALRAMRYFGEHIKWAYLRYLEIDPRTWRRLNKLYQHAEQHGFAMTPQQAYPDSEGGTIRHEFLRIQMLSLANPDKLQPEQIELLANWLGEWSHRIDLEDQIRPNRQLFAVNIAGTTSAKRLRRDMVGENWRYWYTEALIQHIKDVHDKLRSGVTPDHFGLPAASAKPANLDLLQELLAWWSRDTPAPVRKTERHASDKKIHVLRGFDAVLHKLGSPDSRINRYPQQQWHVVNESATGIGASYQGLHEDHLRVGEIVGLSDGPANLPSIGIVRRINKRLDGQVNIGIETLTHSPILVELAPAQGGDSRQALYSPENTTAYQSRFLMISERDFAEQQEYRLAAQGKAYRIRLSPAMERATDCSLANFAVLEKLN</sequence>
<gene>
    <name evidence="1" type="ORF">INR99_00040</name>
</gene>
<name>A0A8J7FXZ8_9NEIS</name>